<dbReference type="Gene3D" id="2.40.290.10">
    <property type="match status" value="1"/>
</dbReference>
<sequence>MSSSSDSSPSSSVDPSSSQSIKRPRKSSEPHRFVSPSSSSSLLHNLSTLTSSTSLSHEEEVSSLSTPLPPSPLPPSSLPSSTPSGIDPMAFLNLASSLAMSNMLSQSNAAMGVKAMATMLGLAGQQTPLTSLSSLSTLSSPLSSLSSLSSLGSMGLGGGRSQLDLASLLNQNRLLSEQERMNHLLQENLNRTSALNEEMLRRNAMSMKRERPPNPSIVPPIPRKRSAPATVSTKEIEEFKEMMQRRLHDILNQEFMEEDEKEVVVKVEVEREGENEVPMEADSTQGGLQSASSAFRAVKGRKSPLYASLSPTGSDSPSTPPSPLSPSTIEAVREILDNHNRILPPLRPDMTEDEFNEYLKDGARWSGLLKMKAKTTATTWFYLHGDQSLLQNFLNSAPISMEMEGGSRQAIELNLKIRLTDDKIRELMSSMNEEEERVCLIVTPGGTTHLELMANQELFCTSFVEYFRKRGIAGISEFTHSNGLKYVAQFFSPGQFVASYLSPKYSDLLDYLNNKHPDKFLLVLINRKEE</sequence>
<dbReference type="Pfam" id="PF07744">
    <property type="entry name" value="SPOC"/>
    <property type="match status" value="1"/>
</dbReference>
<accession>A0AAN5C461</accession>
<gene>
    <name evidence="6" type="ORF">PMAYCL1PPCAC_06693</name>
</gene>
<feature type="compositionally biased region" description="Polar residues" evidence="4">
    <location>
        <begin position="282"/>
        <end position="292"/>
    </location>
</feature>
<comment type="subcellular location">
    <subcellularLocation>
        <location evidence="1">Nucleus</location>
    </subcellularLocation>
</comment>
<keyword evidence="3" id="KW-0539">Nucleus</keyword>
<keyword evidence="2" id="KW-0694">RNA-binding</keyword>
<feature type="domain" description="SPOC" evidence="5">
    <location>
        <begin position="354"/>
        <end position="526"/>
    </location>
</feature>
<feature type="region of interest" description="Disordered" evidence="4">
    <location>
        <begin position="207"/>
        <end position="231"/>
    </location>
</feature>
<comment type="caution">
    <text evidence="6">The sequence shown here is derived from an EMBL/GenBank/DDBJ whole genome shotgun (WGS) entry which is preliminary data.</text>
</comment>
<dbReference type="EMBL" id="BTRK01000002">
    <property type="protein sequence ID" value="GMR36498.1"/>
    <property type="molecule type" value="Genomic_DNA"/>
</dbReference>
<feature type="compositionally biased region" description="Low complexity" evidence="4">
    <location>
        <begin position="33"/>
        <end position="55"/>
    </location>
</feature>
<feature type="region of interest" description="Disordered" evidence="4">
    <location>
        <begin position="1"/>
        <end position="84"/>
    </location>
</feature>
<evidence type="ECO:0000313" key="7">
    <source>
        <dbReference type="Proteomes" id="UP001328107"/>
    </source>
</evidence>
<dbReference type="GO" id="GO:0005634">
    <property type="term" value="C:nucleus"/>
    <property type="evidence" value="ECO:0007669"/>
    <property type="project" value="UniProtKB-SubCell"/>
</dbReference>
<dbReference type="InterPro" id="IPR010912">
    <property type="entry name" value="SPOC_met"/>
</dbReference>
<feature type="region of interest" description="Disordered" evidence="4">
    <location>
        <begin position="305"/>
        <end position="327"/>
    </location>
</feature>
<feature type="compositionally biased region" description="Pro residues" evidence="4">
    <location>
        <begin position="67"/>
        <end position="77"/>
    </location>
</feature>
<dbReference type="SUPFAM" id="SSF100939">
    <property type="entry name" value="SPOC domain-like"/>
    <property type="match status" value="1"/>
</dbReference>
<feature type="compositionally biased region" description="Low complexity" evidence="4">
    <location>
        <begin position="1"/>
        <end position="20"/>
    </location>
</feature>
<evidence type="ECO:0000259" key="5">
    <source>
        <dbReference type="PROSITE" id="PS50917"/>
    </source>
</evidence>
<name>A0AAN5C461_9BILA</name>
<organism evidence="6 7">
    <name type="scientific">Pristionchus mayeri</name>
    <dbReference type="NCBI Taxonomy" id="1317129"/>
    <lineage>
        <taxon>Eukaryota</taxon>
        <taxon>Metazoa</taxon>
        <taxon>Ecdysozoa</taxon>
        <taxon>Nematoda</taxon>
        <taxon>Chromadorea</taxon>
        <taxon>Rhabditida</taxon>
        <taxon>Rhabditina</taxon>
        <taxon>Diplogasteromorpha</taxon>
        <taxon>Diplogasteroidea</taxon>
        <taxon>Neodiplogasteridae</taxon>
        <taxon>Pristionchus</taxon>
    </lineage>
</organism>
<keyword evidence="7" id="KW-1185">Reference proteome</keyword>
<evidence type="ECO:0000313" key="6">
    <source>
        <dbReference type="EMBL" id="GMR36498.1"/>
    </source>
</evidence>
<evidence type="ECO:0000256" key="2">
    <source>
        <dbReference type="ARBA" id="ARBA00022884"/>
    </source>
</evidence>
<dbReference type="PROSITE" id="PS50917">
    <property type="entry name" value="SPOC"/>
    <property type="match status" value="1"/>
</dbReference>
<evidence type="ECO:0000256" key="1">
    <source>
        <dbReference type="ARBA" id="ARBA00004123"/>
    </source>
</evidence>
<evidence type="ECO:0000256" key="4">
    <source>
        <dbReference type="SAM" id="MobiDB-lite"/>
    </source>
</evidence>
<dbReference type="AlphaFoldDB" id="A0AAN5C461"/>
<feature type="region of interest" description="Disordered" evidence="4">
    <location>
        <begin position="271"/>
        <end position="292"/>
    </location>
</feature>
<dbReference type="InterPro" id="IPR012921">
    <property type="entry name" value="SPOC_C"/>
</dbReference>
<dbReference type="Proteomes" id="UP001328107">
    <property type="component" value="Unassembled WGS sequence"/>
</dbReference>
<proteinExistence type="predicted"/>
<dbReference type="InterPro" id="IPR016194">
    <property type="entry name" value="SPOC-like_C_dom_sf"/>
</dbReference>
<feature type="compositionally biased region" description="Low complexity" evidence="4">
    <location>
        <begin position="308"/>
        <end position="317"/>
    </location>
</feature>
<protein>
    <recommendedName>
        <fullName evidence="5">SPOC domain-containing protein</fullName>
    </recommendedName>
</protein>
<reference evidence="7" key="1">
    <citation type="submission" date="2022-10" db="EMBL/GenBank/DDBJ databases">
        <title>Genome assembly of Pristionchus species.</title>
        <authorList>
            <person name="Yoshida K."/>
            <person name="Sommer R.J."/>
        </authorList>
    </citation>
    <scope>NUCLEOTIDE SEQUENCE [LARGE SCALE GENOMIC DNA]</scope>
    <source>
        <strain evidence="7">RS5460</strain>
    </source>
</reference>
<dbReference type="GO" id="GO:0003723">
    <property type="term" value="F:RNA binding"/>
    <property type="evidence" value="ECO:0007669"/>
    <property type="project" value="UniProtKB-KW"/>
</dbReference>
<evidence type="ECO:0000256" key="3">
    <source>
        <dbReference type="ARBA" id="ARBA00023242"/>
    </source>
</evidence>